<reference evidence="3 4" key="1">
    <citation type="submission" date="2020-08" db="EMBL/GenBank/DDBJ databases">
        <title>Plant Genome Project.</title>
        <authorList>
            <person name="Zhang R.-G."/>
        </authorList>
    </citation>
    <scope>NUCLEOTIDE SEQUENCE [LARGE SCALE GENOMIC DNA]</scope>
    <source>
        <tissue evidence="3">Rhizome</tissue>
    </source>
</reference>
<evidence type="ECO:0000256" key="1">
    <source>
        <dbReference type="SAM" id="MobiDB-lite"/>
    </source>
</evidence>
<comment type="caution">
    <text evidence="3">The sequence shown here is derived from an EMBL/GenBank/DDBJ whole genome shotgun (WGS) entry which is preliminary data.</text>
</comment>
<dbReference type="InterPro" id="IPR005162">
    <property type="entry name" value="Retrotrans_gag_dom"/>
</dbReference>
<evidence type="ECO:0000259" key="2">
    <source>
        <dbReference type="Pfam" id="PF03732"/>
    </source>
</evidence>
<dbReference type="Pfam" id="PF03732">
    <property type="entry name" value="Retrotrans_gag"/>
    <property type="match status" value="1"/>
</dbReference>
<dbReference type="PANTHER" id="PTHR35046">
    <property type="entry name" value="ZINC KNUCKLE (CCHC-TYPE) FAMILY PROTEIN"/>
    <property type="match status" value="1"/>
</dbReference>
<sequence>MLFHGVHACLQVDHEAFLSPALDWVGFEPPLELVPCATFPSGSGINLVISLYHSTLMLVNVDIDVKQLLVSLSGGGGGAIVDTIGLAIGVDNDTSCVEGGEAPVEGREGGEGSGGVDRDVGEFGVVARARVTLLVSLFSPMAARRGRGGRGKGNMENLENDRDTEIQTLQRRVEEMTLRLEHQEARSERGSSHGYASDDSEHVNPFADRNFRNFIEKINRTTYVKVDIPEFHGRLQPEGFLDWLSAVEKFFEYKDILDGEKVKLVATRLRGYAYAWWDKTQEMRLRKGKSKIISWEKMKARLRQNFLPANFAQTIFMQFNTLQQGNKSVTDYMEEFYRLMARIDNQELEDQLAARYVNGLKATIKDEVELQ</sequence>
<dbReference type="PANTHER" id="PTHR35046:SF18">
    <property type="entry name" value="RNA-DIRECTED DNA POLYMERASE"/>
    <property type="match status" value="1"/>
</dbReference>
<organism evidence="3 4">
    <name type="scientific">Zingiber officinale</name>
    <name type="common">Ginger</name>
    <name type="synonym">Amomum zingiber</name>
    <dbReference type="NCBI Taxonomy" id="94328"/>
    <lineage>
        <taxon>Eukaryota</taxon>
        <taxon>Viridiplantae</taxon>
        <taxon>Streptophyta</taxon>
        <taxon>Embryophyta</taxon>
        <taxon>Tracheophyta</taxon>
        <taxon>Spermatophyta</taxon>
        <taxon>Magnoliopsida</taxon>
        <taxon>Liliopsida</taxon>
        <taxon>Zingiberales</taxon>
        <taxon>Zingiberaceae</taxon>
        <taxon>Zingiber</taxon>
    </lineage>
</organism>
<protein>
    <recommendedName>
        <fullName evidence="2">Retrotransposon gag domain-containing protein</fullName>
    </recommendedName>
</protein>
<feature type="region of interest" description="Disordered" evidence="1">
    <location>
        <begin position="181"/>
        <end position="202"/>
    </location>
</feature>
<proteinExistence type="predicted"/>
<keyword evidence="4" id="KW-1185">Reference proteome</keyword>
<gene>
    <name evidence="3" type="ORF">ZIOFF_013903</name>
</gene>
<dbReference type="EMBL" id="JACMSC010000004">
    <property type="protein sequence ID" value="KAG6524014.1"/>
    <property type="molecule type" value="Genomic_DNA"/>
</dbReference>
<dbReference type="AlphaFoldDB" id="A0A8J5HSH5"/>
<name>A0A8J5HSH5_ZINOF</name>
<feature type="domain" description="Retrotransposon gag" evidence="2">
    <location>
        <begin position="263"/>
        <end position="361"/>
    </location>
</feature>
<dbReference type="Proteomes" id="UP000734854">
    <property type="component" value="Unassembled WGS sequence"/>
</dbReference>
<evidence type="ECO:0000313" key="4">
    <source>
        <dbReference type="Proteomes" id="UP000734854"/>
    </source>
</evidence>
<accession>A0A8J5HSH5</accession>
<feature type="compositionally biased region" description="Basic and acidic residues" evidence="1">
    <location>
        <begin position="181"/>
        <end position="191"/>
    </location>
</feature>
<evidence type="ECO:0000313" key="3">
    <source>
        <dbReference type="EMBL" id="KAG6524014.1"/>
    </source>
</evidence>